<dbReference type="CDD" id="cd18968">
    <property type="entry name" value="chromodomain"/>
    <property type="match status" value="1"/>
</dbReference>
<dbReference type="InterPro" id="IPR000953">
    <property type="entry name" value="Chromo/chromo_shadow_dom"/>
</dbReference>
<dbReference type="SMART" id="SM00298">
    <property type="entry name" value="CHROMO"/>
    <property type="match status" value="1"/>
</dbReference>
<comment type="subcellular location">
    <subcellularLocation>
        <location evidence="1">Nucleus</location>
    </subcellularLocation>
</comment>
<feature type="compositionally biased region" description="Basic and acidic residues" evidence="3">
    <location>
        <begin position="173"/>
        <end position="186"/>
    </location>
</feature>
<reference evidence="5 6" key="1">
    <citation type="submission" date="2024-05" db="EMBL/GenBank/DDBJ databases">
        <title>A draft genome resource for the thread blight pathogen Marasmius tenuissimus strain MS-2.</title>
        <authorList>
            <person name="Yulfo-Soto G.E."/>
            <person name="Baruah I.K."/>
            <person name="Amoako-Attah I."/>
            <person name="Bukari Y."/>
            <person name="Meinhardt L.W."/>
            <person name="Bailey B.A."/>
            <person name="Cohen S.P."/>
        </authorList>
    </citation>
    <scope>NUCLEOTIDE SEQUENCE [LARGE SCALE GENOMIC DNA]</scope>
    <source>
        <strain evidence="5 6">MS-2</strain>
    </source>
</reference>
<feature type="compositionally biased region" description="Basic and acidic residues" evidence="3">
    <location>
        <begin position="102"/>
        <end position="115"/>
    </location>
</feature>
<feature type="compositionally biased region" description="Polar residues" evidence="3">
    <location>
        <begin position="249"/>
        <end position="277"/>
    </location>
</feature>
<name>A0ABR2ZY48_9AGAR</name>
<feature type="region of interest" description="Disordered" evidence="3">
    <location>
        <begin position="1011"/>
        <end position="1037"/>
    </location>
</feature>
<feature type="region of interest" description="Disordered" evidence="3">
    <location>
        <begin position="97"/>
        <end position="140"/>
    </location>
</feature>
<proteinExistence type="predicted"/>
<keyword evidence="6" id="KW-1185">Reference proteome</keyword>
<organism evidence="5 6">
    <name type="scientific">Marasmius tenuissimus</name>
    <dbReference type="NCBI Taxonomy" id="585030"/>
    <lineage>
        <taxon>Eukaryota</taxon>
        <taxon>Fungi</taxon>
        <taxon>Dikarya</taxon>
        <taxon>Basidiomycota</taxon>
        <taxon>Agaricomycotina</taxon>
        <taxon>Agaricomycetes</taxon>
        <taxon>Agaricomycetidae</taxon>
        <taxon>Agaricales</taxon>
        <taxon>Marasmiineae</taxon>
        <taxon>Marasmiaceae</taxon>
        <taxon>Marasmius</taxon>
    </lineage>
</organism>
<dbReference type="InterPro" id="IPR023780">
    <property type="entry name" value="Chromo_domain"/>
</dbReference>
<feature type="compositionally biased region" description="Pro residues" evidence="3">
    <location>
        <begin position="214"/>
        <end position="225"/>
    </location>
</feature>
<dbReference type="PROSITE" id="PS50013">
    <property type="entry name" value="CHROMO_2"/>
    <property type="match status" value="1"/>
</dbReference>
<feature type="region of interest" description="Disordered" evidence="3">
    <location>
        <begin position="160"/>
        <end position="367"/>
    </location>
</feature>
<evidence type="ECO:0000256" key="3">
    <source>
        <dbReference type="SAM" id="MobiDB-lite"/>
    </source>
</evidence>
<dbReference type="Pfam" id="PF00385">
    <property type="entry name" value="Chromo"/>
    <property type="match status" value="1"/>
</dbReference>
<dbReference type="PROSITE" id="PS00598">
    <property type="entry name" value="CHROMO_1"/>
    <property type="match status" value="1"/>
</dbReference>
<feature type="region of interest" description="Disordered" evidence="3">
    <location>
        <begin position="415"/>
        <end position="447"/>
    </location>
</feature>
<evidence type="ECO:0000313" key="6">
    <source>
        <dbReference type="Proteomes" id="UP001437256"/>
    </source>
</evidence>
<feature type="domain" description="Chromo" evidence="4">
    <location>
        <begin position="11"/>
        <end position="62"/>
    </location>
</feature>
<keyword evidence="2" id="KW-0539">Nucleus</keyword>
<dbReference type="SUPFAM" id="SSF54160">
    <property type="entry name" value="Chromo domain-like"/>
    <property type="match status" value="1"/>
</dbReference>
<dbReference type="EMBL" id="JBBXMP010000040">
    <property type="protein sequence ID" value="KAL0066001.1"/>
    <property type="molecule type" value="Genomic_DNA"/>
</dbReference>
<evidence type="ECO:0000256" key="1">
    <source>
        <dbReference type="ARBA" id="ARBA00004123"/>
    </source>
</evidence>
<feature type="compositionally biased region" description="Polar residues" evidence="3">
    <location>
        <begin position="294"/>
        <end position="314"/>
    </location>
</feature>
<evidence type="ECO:0000256" key="2">
    <source>
        <dbReference type="ARBA" id="ARBA00023242"/>
    </source>
</evidence>
<sequence>MGKRKRESEVFQVEVILGARVNEDSEWEYKIRWAGYGEDDDSWEPEDNIQKNCERLIKSFWEDVGMDNEDYYPGYECESSQEWRAREKTRFWKDEKRKKKAKDSLREPKKIKQEPSDDDGNVILSIKRPLRVSSSDSESDVRSTLIQHFIILTGEPYQMPLSSQVTFSKGKGKNKEPKPQPEKRPQESPASPTSLFSECGNDVPSSPDKARSSPSPPPPLPPPPSAQTTHIRKPKGLKLDIPNIPVDSKTPQSATSASANPVSATNAPGSPNPSSTVKLPGFLRQKRAVANEAPISSGSNLSVKSRLAQTSYVPTNPKKPTATDPQRDKAITPASAATKKSSLGNLNFKKKPAPIQASPTITPDDMNFRVPSYTSPIPTSVSPQIPSFATTSTLPSNPLAVPAHEPTMTALNALPSPTSSRHEPISDAPMTMSPTEKDQSTDFTRPKSPLHQAAETFLQGMMFPEMAAPLDPPPTVENEDDMALPTRTSLTGKPAISGGKIPKKWRWTGNIEIQEGDQPELLCVGVISDAIQLVPGGMPLRVVLTEDVDAVCLRTFLPIELLDEVLLASKPMEAVGCLSSDEGAGSLVRFCDYLQSKKQVAFSPVEVDGMHTANFICYPTGLALPSLQIPPELSKGVGLVVALLPWKLSREERSKDWRVPANDLQEVQYLVSDEQLLSSSHLRHAVGLLKYPDWLDVHMRVGERQYAIWIGENGEPNATVDLEAGLLMSILEKRRATRKVSMDSQDPLKVIFIHAQALGSLSKIPLLKQKREIYELMFVVFGTRSSDVAPAEYPSGMWEIFPIGGIVSFTAKALHEHPAQILDRIHVLADHPLWDCYILPTVFGMAVKLRYKDENPLEAFDNGQFAYQFLLDAIHEGDIGLFRCPPTVTNVTTTHWRPTDDHADTLSVLDRHNQDSSKTDWRDPRSDWLVDQMDIVFRERRETLEFCLEEFQRLYGHIPPTKWDILLQNEIAEDLGRIQLQPGIMREYRRYVVLKGEEERAPNDEFEWVSPDQFHFQDDTDNGVPHGPPDSPPPLPL</sequence>
<dbReference type="InterPro" id="IPR016197">
    <property type="entry name" value="Chromo-like_dom_sf"/>
</dbReference>
<comment type="caution">
    <text evidence="5">The sequence shown here is derived from an EMBL/GenBank/DDBJ whole genome shotgun (WGS) entry which is preliminary data.</text>
</comment>
<dbReference type="Gene3D" id="2.40.50.40">
    <property type="match status" value="1"/>
</dbReference>
<evidence type="ECO:0000259" key="4">
    <source>
        <dbReference type="PROSITE" id="PS50013"/>
    </source>
</evidence>
<feature type="compositionally biased region" description="Pro residues" evidence="3">
    <location>
        <begin position="1026"/>
        <end position="1037"/>
    </location>
</feature>
<accession>A0ABR2ZY48</accession>
<gene>
    <name evidence="5" type="ORF">AAF712_006991</name>
</gene>
<evidence type="ECO:0000313" key="5">
    <source>
        <dbReference type="EMBL" id="KAL0066001.1"/>
    </source>
</evidence>
<dbReference type="Proteomes" id="UP001437256">
    <property type="component" value="Unassembled WGS sequence"/>
</dbReference>
<protein>
    <recommendedName>
        <fullName evidence="4">Chromo domain-containing protein</fullName>
    </recommendedName>
</protein>
<dbReference type="InterPro" id="IPR023779">
    <property type="entry name" value="Chromodomain_CS"/>
</dbReference>